<evidence type="ECO:0000256" key="3">
    <source>
        <dbReference type="RuleBase" id="RU003616"/>
    </source>
</evidence>
<evidence type="ECO:0000256" key="1">
    <source>
        <dbReference type="ARBA" id="ARBA00023016"/>
    </source>
</evidence>
<keyword evidence="6" id="KW-1185">Reference proteome</keyword>
<evidence type="ECO:0000259" key="4">
    <source>
        <dbReference type="PROSITE" id="PS01031"/>
    </source>
</evidence>
<reference evidence="6" key="1">
    <citation type="journal article" date="2020" name="Nat. Commun.">
        <title>Genome assembly of wild tea tree DASZ reveals pedigree and selection history of tea varieties.</title>
        <authorList>
            <person name="Zhang W."/>
            <person name="Zhang Y."/>
            <person name="Qiu H."/>
            <person name="Guo Y."/>
            <person name="Wan H."/>
            <person name="Zhang X."/>
            <person name="Scossa F."/>
            <person name="Alseekh S."/>
            <person name="Zhang Q."/>
            <person name="Wang P."/>
            <person name="Xu L."/>
            <person name="Schmidt M.H."/>
            <person name="Jia X."/>
            <person name="Li D."/>
            <person name="Zhu A."/>
            <person name="Guo F."/>
            <person name="Chen W."/>
            <person name="Ni D."/>
            <person name="Usadel B."/>
            <person name="Fernie A.R."/>
            <person name="Wen W."/>
        </authorList>
    </citation>
    <scope>NUCLEOTIDE SEQUENCE [LARGE SCALE GENOMIC DNA]</scope>
    <source>
        <strain evidence="6">cv. G240</strain>
    </source>
</reference>
<name>A0A7J7FVB9_CAMSI</name>
<dbReference type="EMBL" id="JACBKZ010000014">
    <property type="protein sequence ID" value="KAF5932330.1"/>
    <property type="molecule type" value="Genomic_DNA"/>
</dbReference>
<dbReference type="PANTHER" id="PTHR46733:SF3">
    <property type="entry name" value="26.5 KDA HEAT SHOCK PROTEIN, MITOCHONDRIAL"/>
    <property type="match status" value="1"/>
</dbReference>
<accession>A0A7J7FVB9</accession>
<protein>
    <recommendedName>
        <fullName evidence="4">SHSP domain-containing protein</fullName>
    </recommendedName>
</protein>
<dbReference type="GO" id="GO:0009408">
    <property type="term" value="P:response to heat"/>
    <property type="evidence" value="ECO:0007669"/>
    <property type="project" value="InterPro"/>
</dbReference>
<dbReference type="Gene3D" id="2.60.40.790">
    <property type="match status" value="1"/>
</dbReference>
<dbReference type="AlphaFoldDB" id="A0A7J7FVB9"/>
<dbReference type="SUPFAM" id="SSF49764">
    <property type="entry name" value="HSP20-like chaperones"/>
    <property type="match status" value="1"/>
</dbReference>
<comment type="caution">
    <text evidence="5">The sequence shown here is derived from an EMBL/GenBank/DDBJ whole genome shotgun (WGS) entry which is preliminary data.</text>
</comment>
<evidence type="ECO:0000256" key="2">
    <source>
        <dbReference type="PROSITE-ProRule" id="PRU00285"/>
    </source>
</evidence>
<comment type="similarity">
    <text evidence="2 3">Belongs to the small heat shock protein (HSP20) family.</text>
</comment>
<dbReference type="InterPro" id="IPR044587">
    <property type="entry name" value="HSP21-like"/>
</dbReference>
<gene>
    <name evidence="5" type="ORF">HYC85_028501</name>
</gene>
<dbReference type="PANTHER" id="PTHR46733">
    <property type="entry name" value="26.5 KDA HEAT SHOCK PROTEIN, MITOCHONDRIAL"/>
    <property type="match status" value="1"/>
</dbReference>
<dbReference type="Pfam" id="PF00011">
    <property type="entry name" value="HSP20"/>
    <property type="match status" value="1"/>
</dbReference>
<keyword evidence="1" id="KW-0346">Stress response</keyword>
<dbReference type="PROSITE" id="PS01031">
    <property type="entry name" value="SHSP"/>
    <property type="match status" value="1"/>
</dbReference>
<evidence type="ECO:0000313" key="6">
    <source>
        <dbReference type="Proteomes" id="UP000593564"/>
    </source>
</evidence>
<dbReference type="InterPro" id="IPR008978">
    <property type="entry name" value="HSP20-like_chaperone"/>
</dbReference>
<dbReference type="CDD" id="cd06464">
    <property type="entry name" value="ACD_sHsps-like"/>
    <property type="match status" value="1"/>
</dbReference>
<reference evidence="5 6" key="2">
    <citation type="submission" date="2020-07" db="EMBL/GenBank/DDBJ databases">
        <title>Genome assembly of wild tea tree DASZ reveals pedigree and selection history of tea varieties.</title>
        <authorList>
            <person name="Zhang W."/>
        </authorList>
    </citation>
    <scope>NUCLEOTIDE SEQUENCE [LARGE SCALE GENOMIC DNA]</scope>
    <source>
        <strain evidence="6">cv. G240</strain>
        <tissue evidence="5">Leaf</tissue>
    </source>
</reference>
<sequence>MALARLALKNLGQRVVVSPSCPSSLLVVSQRVVERTLSTGLEQRWVSNELLVRSFCTRRTSDGNDEKSEGREVAVSEEGGGKKFRLFPRRQRRRGLWRNNNHHDTIRRAGLSKEDVKITIEDWVLKIRGEHKEESDHEQEDYDDDEIDRFWSSMNYRYLRTSIMLPEDAKVDEIKAEMKDGVLTITIPRTETPKKDVKEITFSDM</sequence>
<dbReference type="InterPro" id="IPR002068">
    <property type="entry name" value="A-crystallin/Hsp20_dom"/>
</dbReference>
<dbReference type="Proteomes" id="UP000593564">
    <property type="component" value="Unassembled WGS sequence"/>
</dbReference>
<organism evidence="5 6">
    <name type="scientific">Camellia sinensis</name>
    <name type="common">Tea plant</name>
    <name type="synonym">Thea sinensis</name>
    <dbReference type="NCBI Taxonomy" id="4442"/>
    <lineage>
        <taxon>Eukaryota</taxon>
        <taxon>Viridiplantae</taxon>
        <taxon>Streptophyta</taxon>
        <taxon>Embryophyta</taxon>
        <taxon>Tracheophyta</taxon>
        <taxon>Spermatophyta</taxon>
        <taxon>Magnoliopsida</taxon>
        <taxon>eudicotyledons</taxon>
        <taxon>Gunneridae</taxon>
        <taxon>Pentapetalae</taxon>
        <taxon>asterids</taxon>
        <taxon>Ericales</taxon>
        <taxon>Theaceae</taxon>
        <taxon>Camellia</taxon>
    </lineage>
</organism>
<feature type="domain" description="SHSP" evidence="4">
    <location>
        <begin position="81"/>
        <end position="205"/>
    </location>
</feature>
<proteinExistence type="inferred from homology"/>
<evidence type="ECO:0000313" key="5">
    <source>
        <dbReference type="EMBL" id="KAF5932330.1"/>
    </source>
</evidence>